<sequence>MTSARTRERMVTRLIEQDIRNWEVLDAIRTLPRHFFVDEALAHRAYEDTALPIGYQQTISQPYVVARMTERLVEGRRLGKVLEIGTGSGYQTAVLAQLVEHVYSLERIRPLHDRARHRLNALKIYNVFLRHADGGMGWPDKGPYDGILVTASPERVPPELFEQLAEGGRLVIPLGPQEAQVLHRYTKVDGQIQEEVLEAVRFVPLVKGLQR</sequence>
<dbReference type="CDD" id="cd02440">
    <property type="entry name" value="AdoMet_MTases"/>
    <property type="match status" value="1"/>
</dbReference>
<dbReference type="InterPro" id="IPR000682">
    <property type="entry name" value="PCMT"/>
</dbReference>
<gene>
    <name evidence="7" type="primary">pcm</name>
    <name evidence="8" type="ORF">ACFFLH_11375</name>
</gene>
<evidence type="ECO:0000256" key="2">
    <source>
        <dbReference type="ARBA" id="ARBA00005369"/>
    </source>
</evidence>
<evidence type="ECO:0000256" key="7">
    <source>
        <dbReference type="HAMAP-Rule" id="MF_00090"/>
    </source>
</evidence>
<evidence type="ECO:0000256" key="5">
    <source>
        <dbReference type="ARBA" id="ARBA00022679"/>
    </source>
</evidence>
<dbReference type="RefSeq" id="WP_081414340.1">
    <property type="nucleotide sequence ID" value="NZ_JAUESS010000001.1"/>
</dbReference>
<feature type="active site" evidence="7">
    <location>
        <position position="60"/>
    </location>
</feature>
<reference evidence="8 9" key="1">
    <citation type="submission" date="2024-09" db="EMBL/GenBank/DDBJ databases">
        <authorList>
            <person name="Sun Q."/>
            <person name="Mori K."/>
        </authorList>
    </citation>
    <scope>NUCLEOTIDE SEQUENCE [LARGE SCALE GENOMIC DNA]</scope>
    <source>
        <strain evidence="8 9">ATCC 51285</strain>
    </source>
</reference>
<comment type="subcellular location">
    <subcellularLocation>
        <location evidence="1 7">Cytoplasm</location>
    </subcellularLocation>
</comment>
<dbReference type="GO" id="GO:0032259">
    <property type="term" value="P:methylation"/>
    <property type="evidence" value="ECO:0007669"/>
    <property type="project" value="UniProtKB-KW"/>
</dbReference>
<proteinExistence type="inferred from homology"/>
<keyword evidence="6 7" id="KW-0949">S-adenosyl-L-methionine</keyword>
<dbReference type="Gene3D" id="3.40.50.150">
    <property type="entry name" value="Vaccinia Virus protein VP39"/>
    <property type="match status" value="1"/>
</dbReference>
<evidence type="ECO:0000313" key="9">
    <source>
        <dbReference type="Proteomes" id="UP001589628"/>
    </source>
</evidence>
<evidence type="ECO:0000313" key="8">
    <source>
        <dbReference type="EMBL" id="MFB9887018.1"/>
    </source>
</evidence>
<evidence type="ECO:0000256" key="4">
    <source>
        <dbReference type="ARBA" id="ARBA00022603"/>
    </source>
</evidence>
<dbReference type="Pfam" id="PF01135">
    <property type="entry name" value="PCMT"/>
    <property type="match status" value="1"/>
</dbReference>
<comment type="catalytic activity">
    <reaction evidence="7">
        <text>[protein]-L-isoaspartate + S-adenosyl-L-methionine = [protein]-L-isoaspartate alpha-methyl ester + S-adenosyl-L-homocysteine</text>
        <dbReference type="Rhea" id="RHEA:12705"/>
        <dbReference type="Rhea" id="RHEA-COMP:12143"/>
        <dbReference type="Rhea" id="RHEA-COMP:12144"/>
        <dbReference type="ChEBI" id="CHEBI:57856"/>
        <dbReference type="ChEBI" id="CHEBI:59789"/>
        <dbReference type="ChEBI" id="CHEBI:90596"/>
        <dbReference type="ChEBI" id="CHEBI:90598"/>
        <dbReference type="EC" id="2.1.1.77"/>
    </reaction>
</comment>
<protein>
    <recommendedName>
        <fullName evidence="7">Protein-L-isoaspartate O-methyltransferase</fullName>
        <ecNumber evidence="7">2.1.1.77</ecNumber>
    </recommendedName>
    <alternativeName>
        <fullName evidence="7">L-isoaspartyl protein carboxyl methyltransferase</fullName>
    </alternativeName>
    <alternativeName>
        <fullName evidence="7">Protein L-isoaspartyl methyltransferase</fullName>
    </alternativeName>
    <alternativeName>
        <fullName evidence="7">Protein-beta-aspartate methyltransferase</fullName>
        <shortName evidence="7">PIMT</shortName>
    </alternativeName>
</protein>
<organism evidence="8 9">
    <name type="scientific">Balneatrix alpica</name>
    <dbReference type="NCBI Taxonomy" id="75684"/>
    <lineage>
        <taxon>Bacteria</taxon>
        <taxon>Pseudomonadati</taxon>
        <taxon>Pseudomonadota</taxon>
        <taxon>Gammaproteobacteria</taxon>
        <taxon>Oceanospirillales</taxon>
        <taxon>Balneatrichaceae</taxon>
        <taxon>Balneatrix</taxon>
    </lineage>
</organism>
<dbReference type="PANTHER" id="PTHR11579">
    <property type="entry name" value="PROTEIN-L-ISOASPARTATE O-METHYLTRANSFERASE"/>
    <property type="match status" value="1"/>
</dbReference>
<dbReference type="GO" id="GO:0004719">
    <property type="term" value="F:protein-L-isoaspartate (D-aspartate) O-methyltransferase activity"/>
    <property type="evidence" value="ECO:0007669"/>
    <property type="project" value="UniProtKB-EC"/>
</dbReference>
<dbReference type="PANTHER" id="PTHR11579:SF0">
    <property type="entry name" value="PROTEIN-L-ISOASPARTATE(D-ASPARTATE) O-METHYLTRANSFERASE"/>
    <property type="match status" value="1"/>
</dbReference>
<keyword evidence="5 7" id="KW-0808">Transferase</keyword>
<dbReference type="PROSITE" id="PS01279">
    <property type="entry name" value="PCMT"/>
    <property type="match status" value="1"/>
</dbReference>
<accession>A0ABV5ZCJ1</accession>
<dbReference type="NCBIfam" id="TIGR00080">
    <property type="entry name" value="pimt"/>
    <property type="match status" value="1"/>
</dbReference>
<dbReference type="InterPro" id="IPR029063">
    <property type="entry name" value="SAM-dependent_MTases_sf"/>
</dbReference>
<evidence type="ECO:0000256" key="1">
    <source>
        <dbReference type="ARBA" id="ARBA00004496"/>
    </source>
</evidence>
<dbReference type="EMBL" id="JBHLZN010000003">
    <property type="protein sequence ID" value="MFB9887018.1"/>
    <property type="molecule type" value="Genomic_DNA"/>
</dbReference>
<dbReference type="EC" id="2.1.1.77" evidence="7"/>
<comment type="function">
    <text evidence="7">Catalyzes the methyl esterification of L-isoaspartyl residues in peptides and proteins that result from spontaneous decomposition of normal L-aspartyl and L-asparaginyl residues. It plays a role in the repair and/or degradation of damaged proteins.</text>
</comment>
<comment type="caution">
    <text evidence="8">The sequence shown here is derived from an EMBL/GenBank/DDBJ whole genome shotgun (WGS) entry which is preliminary data.</text>
</comment>
<evidence type="ECO:0000256" key="3">
    <source>
        <dbReference type="ARBA" id="ARBA00022490"/>
    </source>
</evidence>
<name>A0ABV5ZCJ1_9GAMM</name>
<evidence type="ECO:0000256" key="6">
    <source>
        <dbReference type="ARBA" id="ARBA00022691"/>
    </source>
</evidence>
<dbReference type="NCBIfam" id="NF001453">
    <property type="entry name" value="PRK00312.1"/>
    <property type="match status" value="1"/>
</dbReference>
<dbReference type="SUPFAM" id="SSF53335">
    <property type="entry name" value="S-adenosyl-L-methionine-dependent methyltransferases"/>
    <property type="match status" value="1"/>
</dbReference>
<comment type="similarity">
    <text evidence="2 7">Belongs to the methyltransferase superfamily. L-isoaspartyl/D-aspartyl protein methyltransferase family.</text>
</comment>
<keyword evidence="9" id="KW-1185">Reference proteome</keyword>
<keyword evidence="3 7" id="KW-0963">Cytoplasm</keyword>
<keyword evidence="4 7" id="KW-0489">Methyltransferase</keyword>
<dbReference type="HAMAP" id="MF_00090">
    <property type="entry name" value="PIMT"/>
    <property type="match status" value="1"/>
</dbReference>
<dbReference type="Proteomes" id="UP001589628">
    <property type="component" value="Unassembled WGS sequence"/>
</dbReference>